<accession>A0A8J5QNV5</accession>
<evidence type="ECO:0000313" key="2">
    <source>
        <dbReference type="EMBL" id="KAG7663941.1"/>
    </source>
</evidence>
<reference evidence="2 3" key="1">
    <citation type="journal article" date="2021" name="DNA Res.">
        <title>Genome analysis of Candida subhashii reveals its hybrid nature and dual mitochondrial genome conformations.</title>
        <authorList>
            <person name="Mixao V."/>
            <person name="Hegedusova E."/>
            <person name="Saus E."/>
            <person name="Pryszcz L.P."/>
            <person name="Cillingova A."/>
            <person name="Nosek J."/>
            <person name="Gabaldon T."/>
        </authorList>
    </citation>
    <scope>NUCLEOTIDE SEQUENCE [LARGE SCALE GENOMIC DNA]</scope>
    <source>
        <strain evidence="2 3">CBS 10753</strain>
    </source>
</reference>
<comment type="caution">
    <text evidence="2">The sequence shown here is derived from an EMBL/GenBank/DDBJ whole genome shotgun (WGS) entry which is preliminary data.</text>
</comment>
<dbReference type="GeneID" id="73469369"/>
<sequence>MTNVEAAGDGYNLNEFNESTLQNLLTQLSKVYSTSNNLLILDPLLSPLLNQLTQFQRLKDAGKFQNIVWLNEGISDIQLNVFSKYSSLIILIPCCSIDKNFQLLTKFIHSIINHIHGLKINIIVKDLEKSLVYLLNDEFKGILNFQSILKQDPKLIKPFNITSRIKVSNWATYPIYTDGILLNEVNQFSGIDDYFQQPLKQVNQLTSNLIQVLFSGLKRRHLLKLRNVYGKGNHSDLLITQLLECKIPEYLNENLSQLEIEFYQEKLHSNTDLIVLERNIDFTPVIFNQLNYHGLIDDLFDIRFDSIKNFPEEVDINKTLNQDELYNQDLKHLNFSLIGSRLNKLAKFIQQQFKDRSGTNDTTLSDMKQLVSNLGNLTMQQDLIKKHTAIGESILSNIKYEYETFLNFQNDIFEMDYKLQLSKLKYFFNCNYPKEFIYATILLIGYINDGISNRDLDWISAELQDNYGISASFALERMIELKLIRVIQDSGSDFLSTLGLTTQKKQQPPPHLGPVGASGQGTSEENYQVGISGGQDTFKSNYTLINKFWNLHPLEEEEEQEEQNETQQESTNLVELYPNPSFTLPGNTVPLIYRLVESLYFRDFLKYKPINNLKRRPNWDNLGLNTMFAGKTVDINLDDHSDDKNRDGITPNGNIGTTNNKSSIPNPDYIIIVIIGGITRSEITCFKYLQEKFKKQGKDKEIIILSNGIVNNTRLWQFIDSA</sequence>
<dbReference type="InterPro" id="IPR001619">
    <property type="entry name" value="Sec1-like"/>
</dbReference>
<dbReference type="EMBL" id="JAGSYN010000113">
    <property type="protein sequence ID" value="KAG7663941.1"/>
    <property type="molecule type" value="Genomic_DNA"/>
</dbReference>
<proteinExistence type="predicted"/>
<keyword evidence="3" id="KW-1185">Reference proteome</keyword>
<dbReference type="PANTHER" id="PTHR11679">
    <property type="entry name" value="VESICLE PROTEIN SORTING-ASSOCIATED"/>
    <property type="match status" value="1"/>
</dbReference>
<name>A0A8J5QNV5_9ASCO</name>
<dbReference type="Proteomes" id="UP000694255">
    <property type="component" value="Unassembled WGS sequence"/>
</dbReference>
<dbReference type="OrthoDB" id="10262287at2759"/>
<dbReference type="Pfam" id="PF00995">
    <property type="entry name" value="Sec1"/>
    <property type="match status" value="1"/>
</dbReference>
<organism evidence="2 3">
    <name type="scientific">[Candida] subhashii</name>
    <dbReference type="NCBI Taxonomy" id="561895"/>
    <lineage>
        <taxon>Eukaryota</taxon>
        <taxon>Fungi</taxon>
        <taxon>Dikarya</taxon>
        <taxon>Ascomycota</taxon>
        <taxon>Saccharomycotina</taxon>
        <taxon>Pichiomycetes</taxon>
        <taxon>Debaryomycetaceae</taxon>
        <taxon>Spathaspora</taxon>
    </lineage>
</organism>
<evidence type="ECO:0000256" key="1">
    <source>
        <dbReference type="SAM" id="MobiDB-lite"/>
    </source>
</evidence>
<feature type="region of interest" description="Disordered" evidence="1">
    <location>
        <begin position="502"/>
        <end position="525"/>
    </location>
</feature>
<dbReference type="RefSeq" id="XP_049264173.1">
    <property type="nucleotide sequence ID" value="XM_049406333.1"/>
</dbReference>
<protein>
    <submittedName>
        <fullName evidence="2">VPS33</fullName>
    </submittedName>
</protein>
<gene>
    <name evidence="2" type="ORF">J8A68_002568</name>
</gene>
<dbReference type="AlphaFoldDB" id="A0A8J5QNV5"/>
<evidence type="ECO:0000313" key="3">
    <source>
        <dbReference type="Proteomes" id="UP000694255"/>
    </source>
</evidence>
<dbReference type="GO" id="GO:0016192">
    <property type="term" value="P:vesicle-mediated transport"/>
    <property type="evidence" value="ECO:0007669"/>
    <property type="project" value="InterPro"/>
</dbReference>